<protein>
    <recommendedName>
        <fullName evidence="10">G-protein coupled receptors family 1 profile domain-containing protein</fullName>
    </recommendedName>
</protein>
<name>A0A9X6NGI5_HYPEX</name>
<dbReference type="AlphaFoldDB" id="A0A9X6NGI5"/>
<feature type="transmembrane region" description="Helical" evidence="9">
    <location>
        <begin position="200"/>
        <end position="226"/>
    </location>
</feature>
<evidence type="ECO:0000256" key="4">
    <source>
        <dbReference type="ARBA" id="ARBA00022989"/>
    </source>
</evidence>
<feature type="transmembrane region" description="Helical" evidence="9">
    <location>
        <begin position="44"/>
        <end position="67"/>
    </location>
</feature>
<keyword evidence="12" id="KW-1185">Reference proteome</keyword>
<dbReference type="InterPro" id="IPR017452">
    <property type="entry name" value="GPCR_Rhodpsn_7TM"/>
</dbReference>
<evidence type="ECO:0000256" key="3">
    <source>
        <dbReference type="ARBA" id="ARBA00022692"/>
    </source>
</evidence>
<evidence type="ECO:0000256" key="7">
    <source>
        <dbReference type="ARBA" id="ARBA00023170"/>
    </source>
</evidence>
<keyword evidence="5" id="KW-0297">G-protein coupled receptor</keyword>
<keyword evidence="7" id="KW-0675">Receptor</keyword>
<dbReference type="CDD" id="cd00637">
    <property type="entry name" value="7tm_classA_rhodopsin-like"/>
    <property type="match status" value="1"/>
</dbReference>
<evidence type="ECO:0000256" key="6">
    <source>
        <dbReference type="ARBA" id="ARBA00023136"/>
    </source>
</evidence>
<dbReference type="PROSITE" id="PS50262">
    <property type="entry name" value="G_PROTEIN_RECEP_F1_2"/>
    <property type="match status" value="1"/>
</dbReference>
<evidence type="ECO:0000259" key="10">
    <source>
        <dbReference type="PROSITE" id="PS50262"/>
    </source>
</evidence>
<comment type="caution">
    <text evidence="11">The sequence shown here is derived from an EMBL/GenBank/DDBJ whole genome shotgun (WGS) entry which is preliminary data.</text>
</comment>
<evidence type="ECO:0000256" key="9">
    <source>
        <dbReference type="SAM" id="Phobius"/>
    </source>
</evidence>
<proteinExistence type="predicted"/>
<dbReference type="GO" id="GO:0004930">
    <property type="term" value="F:G protein-coupled receptor activity"/>
    <property type="evidence" value="ECO:0007669"/>
    <property type="project" value="UniProtKB-KW"/>
</dbReference>
<keyword evidence="8" id="KW-0807">Transducer</keyword>
<evidence type="ECO:0000313" key="11">
    <source>
        <dbReference type="EMBL" id="OWA52603.1"/>
    </source>
</evidence>
<organism evidence="11 12">
    <name type="scientific">Hypsibius exemplaris</name>
    <name type="common">Freshwater tardigrade</name>
    <dbReference type="NCBI Taxonomy" id="2072580"/>
    <lineage>
        <taxon>Eukaryota</taxon>
        <taxon>Metazoa</taxon>
        <taxon>Ecdysozoa</taxon>
        <taxon>Tardigrada</taxon>
        <taxon>Eutardigrada</taxon>
        <taxon>Parachela</taxon>
        <taxon>Hypsibioidea</taxon>
        <taxon>Hypsibiidae</taxon>
        <taxon>Hypsibius</taxon>
    </lineage>
</organism>
<evidence type="ECO:0000256" key="8">
    <source>
        <dbReference type="ARBA" id="ARBA00023224"/>
    </source>
</evidence>
<feature type="transmembrane region" description="Helical" evidence="9">
    <location>
        <begin position="159"/>
        <end position="180"/>
    </location>
</feature>
<feature type="transmembrane region" description="Helical" evidence="9">
    <location>
        <begin position="295"/>
        <end position="316"/>
    </location>
</feature>
<keyword evidence="6 9" id="KW-0472">Membrane</keyword>
<dbReference type="SUPFAM" id="SSF81321">
    <property type="entry name" value="Family A G protein-coupled receptor-like"/>
    <property type="match status" value="1"/>
</dbReference>
<evidence type="ECO:0000256" key="1">
    <source>
        <dbReference type="ARBA" id="ARBA00004651"/>
    </source>
</evidence>
<evidence type="ECO:0000313" key="12">
    <source>
        <dbReference type="Proteomes" id="UP000192578"/>
    </source>
</evidence>
<dbReference type="PANTHER" id="PTHR24249">
    <property type="entry name" value="HISTAMINE RECEPTOR-RELATED G-PROTEIN COUPLED RECEPTOR"/>
    <property type="match status" value="1"/>
</dbReference>
<keyword evidence="4 9" id="KW-1133">Transmembrane helix</keyword>
<dbReference type="Gene3D" id="1.20.1070.10">
    <property type="entry name" value="Rhodopsin 7-helix transmembrane proteins"/>
    <property type="match status" value="1"/>
</dbReference>
<dbReference type="Proteomes" id="UP000192578">
    <property type="component" value="Unassembled WGS sequence"/>
</dbReference>
<keyword evidence="3 9" id="KW-0812">Transmembrane</keyword>
<evidence type="ECO:0000256" key="2">
    <source>
        <dbReference type="ARBA" id="ARBA00022475"/>
    </source>
</evidence>
<feature type="transmembrane region" description="Helical" evidence="9">
    <location>
        <begin position="120"/>
        <end position="138"/>
    </location>
</feature>
<feature type="domain" description="G-protein coupled receptors family 1 profile" evidence="10">
    <location>
        <begin position="50"/>
        <end position="313"/>
    </location>
</feature>
<sequence>MNATDIATLNVSFLWLPDIRATNTTPSAFPNCSLSAERSFNLNALPLILSSVMIFTQLFNLLIFHLWHDKEPFVLFHTSLAAFSLLTGMTYFLTPMIRIIPWNPAISVPLTNLNGRCIEFVGSLVVLNLLCISVDRWLSVDFALRYRQQISKKRVRITLFSMSLVALLLNVPGFIVYWQPFEAFCNRPMLYSGSLTTARLSWKILTGPVILALSALFQARIIVVAVKMRLKRLMRKRRPHAHAAGNRVARRSHRQTVRIVWSSLRPSMLVLLVSLISGLPFFFDLSGYTKYPGLVRAFSMLPAVQHMYSPVVYLLFFPQFRKVILKCCLRVTPRGCRRRVTVNPNQMPIGPIALESSSSAQP</sequence>
<dbReference type="PANTHER" id="PTHR24249:SF372">
    <property type="entry name" value="G-PROTEIN COUPLED RECEPTORS FAMILY 1 PROFILE DOMAIN-CONTAINING PROTEIN"/>
    <property type="match status" value="1"/>
</dbReference>
<comment type="subcellular location">
    <subcellularLocation>
        <location evidence="1">Cell membrane</location>
        <topology evidence="1">Multi-pass membrane protein</topology>
    </subcellularLocation>
</comment>
<gene>
    <name evidence="11" type="ORF">BV898_17052</name>
</gene>
<keyword evidence="2" id="KW-1003">Cell membrane</keyword>
<dbReference type="EMBL" id="MTYJ01000276">
    <property type="protein sequence ID" value="OWA52603.1"/>
    <property type="molecule type" value="Genomic_DNA"/>
</dbReference>
<accession>A0A9X6NGI5</accession>
<feature type="transmembrane region" description="Helical" evidence="9">
    <location>
        <begin position="74"/>
        <end position="100"/>
    </location>
</feature>
<dbReference type="InterPro" id="IPR050569">
    <property type="entry name" value="TAAR"/>
</dbReference>
<evidence type="ECO:0000256" key="5">
    <source>
        <dbReference type="ARBA" id="ARBA00023040"/>
    </source>
</evidence>
<reference evidence="12" key="1">
    <citation type="submission" date="2017-01" db="EMBL/GenBank/DDBJ databases">
        <title>Comparative genomics of anhydrobiosis in the tardigrade Hypsibius dujardini.</title>
        <authorList>
            <person name="Yoshida Y."/>
            <person name="Koutsovoulos G."/>
            <person name="Laetsch D."/>
            <person name="Stevens L."/>
            <person name="Kumar S."/>
            <person name="Horikawa D."/>
            <person name="Ishino K."/>
            <person name="Komine S."/>
            <person name="Tomita M."/>
            <person name="Blaxter M."/>
            <person name="Arakawa K."/>
        </authorList>
    </citation>
    <scope>NUCLEOTIDE SEQUENCE [LARGE SCALE GENOMIC DNA]</scope>
    <source>
        <strain evidence="12">Z151</strain>
    </source>
</reference>
<feature type="transmembrane region" description="Helical" evidence="9">
    <location>
        <begin position="259"/>
        <end position="283"/>
    </location>
</feature>
<dbReference type="GO" id="GO:0005886">
    <property type="term" value="C:plasma membrane"/>
    <property type="evidence" value="ECO:0007669"/>
    <property type="project" value="UniProtKB-SubCell"/>
</dbReference>